<feature type="transmembrane region" description="Helical" evidence="9">
    <location>
        <begin position="203"/>
        <end position="224"/>
    </location>
</feature>
<dbReference type="EMBL" id="FUYR01000002">
    <property type="protein sequence ID" value="SKB67511.1"/>
    <property type="molecule type" value="Genomic_DNA"/>
</dbReference>
<feature type="transmembrane region" description="Helical" evidence="9">
    <location>
        <begin position="398"/>
        <end position="418"/>
    </location>
</feature>
<feature type="domain" description="NADH:ubiquinone oxidoreductase chain 4 N-terminal" evidence="11">
    <location>
        <begin position="44"/>
        <end position="119"/>
    </location>
</feature>
<evidence type="ECO:0000256" key="7">
    <source>
        <dbReference type="ARBA" id="ARBA00023136"/>
    </source>
</evidence>
<feature type="transmembrane region" description="Helical" evidence="9">
    <location>
        <begin position="29"/>
        <end position="47"/>
    </location>
</feature>
<dbReference type="GO" id="GO:0048039">
    <property type="term" value="F:ubiquinone binding"/>
    <property type="evidence" value="ECO:0007669"/>
    <property type="project" value="TreeGrafter"/>
</dbReference>
<keyword evidence="3 8" id="KW-0812">Transmembrane</keyword>
<feature type="transmembrane region" description="Helical" evidence="9">
    <location>
        <begin position="159"/>
        <end position="179"/>
    </location>
</feature>
<keyword evidence="7 9" id="KW-0472">Membrane</keyword>
<feature type="transmembrane region" description="Helical" evidence="9">
    <location>
        <begin position="105"/>
        <end position="124"/>
    </location>
</feature>
<reference evidence="13" key="1">
    <citation type="submission" date="2017-02" db="EMBL/GenBank/DDBJ databases">
        <authorList>
            <person name="Varghese N."/>
            <person name="Submissions S."/>
        </authorList>
    </citation>
    <scope>NUCLEOTIDE SEQUENCE [LARGE SCALE GENOMIC DNA]</scope>
    <source>
        <strain evidence="13">DSM 22385</strain>
    </source>
</reference>
<name>A0A1T5D7E2_9SPHI</name>
<dbReference type="Pfam" id="PF01059">
    <property type="entry name" value="Oxidored_q5_N"/>
    <property type="match status" value="1"/>
</dbReference>
<dbReference type="PRINTS" id="PR01437">
    <property type="entry name" value="NUOXDRDTASE4"/>
</dbReference>
<evidence type="ECO:0000259" key="11">
    <source>
        <dbReference type="Pfam" id="PF01059"/>
    </source>
</evidence>
<comment type="similarity">
    <text evidence="2">Belongs to the complex I subunit 4 family.</text>
</comment>
<evidence type="ECO:0000313" key="13">
    <source>
        <dbReference type="Proteomes" id="UP000189981"/>
    </source>
</evidence>
<dbReference type="PANTHER" id="PTHR43507">
    <property type="entry name" value="NADH-UBIQUINONE OXIDOREDUCTASE CHAIN 4"/>
    <property type="match status" value="1"/>
</dbReference>
<dbReference type="InterPro" id="IPR001750">
    <property type="entry name" value="ND/Mrp_TM"/>
</dbReference>
<feature type="transmembrane region" description="Helical" evidence="9">
    <location>
        <begin position="67"/>
        <end position="93"/>
    </location>
</feature>
<evidence type="ECO:0000256" key="6">
    <source>
        <dbReference type="ARBA" id="ARBA00023027"/>
    </source>
</evidence>
<sequence length="486" mass="53810">MEILLLQIFIPLIAAAVMLIAGKSARSLAGVLSLLPLAVTAYMYVNFVPDASIQYLVNLPWVPQFGINFKAGVDGISMILLILTNLLIPIIILSSFKHEIKNQSAFYALIFFMQSGLLLVFTALDGFLFYVGWEIALIPIYFICALWGGQNRIQVNLKFFIYTIAGSLIMLLAIIYLHLQTPNNSYDIAEFYKLNLDSSTQGWIFWAFFLAFAIKMPVFPFHTWQPDTYTEAPTAGTMLLSGIMLKMGIYGVIRWLIPVAPLGFHDWGLTALVLSIIGVVYASIIAFTQNDIKRLIAYSSIAHVGLISAGIFAWNMQGLQGAMIQMLNHGINVVGMFFVADIIIRRMGTRELDQLGGIAKPAPKLAIAFLIIVLGTVALPLTNGFIGEFLLLMGVYNYNIYFAALAGLTIILGAVYMLRMYQKVMLGVTNERTTIFSDIDTTEKSVLLIVSVLIIVIGIYPQPILHISEAAISNLLEQVNQKILVQ</sequence>
<evidence type="ECO:0000313" key="12">
    <source>
        <dbReference type="EMBL" id="SKB67511.1"/>
    </source>
</evidence>
<dbReference type="Pfam" id="PF00361">
    <property type="entry name" value="Proton_antipo_M"/>
    <property type="match status" value="1"/>
</dbReference>
<gene>
    <name evidence="12" type="ORF">SAMN05661099_2175</name>
</gene>
<dbReference type="InterPro" id="IPR010227">
    <property type="entry name" value="NADH_Q_OxRdtase_chainM/4"/>
</dbReference>
<dbReference type="GO" id="GO:0016020">
    <property type="term" value="C:membrane"/>
    <property type="evidence" value="ECO:0007669"/>
    <property type="project" value="UniProtKB-SubCell"/>
</dbReference>
<dbReference type="PANTHER" id="PTHR43507:SF1">
    <property type="entry name" value="NADH-UBIQUINONE OXIDOREDUCTASE CHAIN 4"/>
    <property type="match status" value="1"/>
</dbReference>
<dbReference type="Proteomes" id="UP000189981">
    <property type="component" value="Unassembled WGS sequence"/>
</dbReference>
<evidence type="ECO:0000256" key="5">
    <source>
        <dbReference type="ARBA" id="ARBA00022989"/>
    </source>
</evidence>
<feature type="transmembrane region" description="Helical" evidence="9">
    <location>
        <begin position="365"/>
        <end position="386"/>
    </location>
</feature>
<proteinExistence type="inferred from homology"/>
<dbReference type="RefSeq" id="WP_079702697.1">
    <property type="nucleotide sequence ID" value="NZ_FUYR01000002.1"/>
</dbReference>
<evidence type="ECO:0000256" key="2">
    <source>
        <dbReference type="ARBA" id="ARBA00009025"/>
    </source>
</evidence>
<keyword evidence="5 9" id="KW-1133">Transmembrane helix</keyword>
<evidence type="ECO:0000259" key="10">
    <source>
        <dbReference type="Pfam" id="PF00361"/>
    </source>
</evidence>
<organism evidence="12 13">
    <name type="scientific">Daejeonella lutea</name>
    <dbReference type="NCBI Taxonomy" id="572036"/>
    <lineage>
        <taxon>Bacteria</taxon>
        <taxon>Pseudomonadati</taxon>
        <taxon>Bacteroidota</taxon>
        <taxon>Sphingobacteriia</taxon>
        <taxon>Sphingobacteriales</taxon>
        <taxon>Sphingobacteriaceae</taxon>
        <taxon>Daejeonella</taxon>
    </lineage>
</organism>
<feature type="domain" description="NADH:quinone oxidoreductase/Mrp antiporter transmembrane" evidence="10">
    <location>
        <begin position="125"/>
        <end position="409"/>
    </location>
</feature>
<dbReference type="GO" id="GO:0003954">
    <property type="term" value="F:NADH dehydrogenase activity"/>
    <property type="evidence" value="ECO:0007669"/>
    <property type="project" value="TreeGrafter"/>
</dbReference>
<dbReference type="GO" id="GO:0012505">
    <property type="term" value="C:endomembrane system"/>
    <property type="evidence" value="ECO:0007669"/>
    <property type="project" value="UniProtKB-SubCell"/>
</dbReference>
<dbReference type="OrthoDB" id="9811718at2"/>
<feature type="transmembrane region" description="Helical" evidence="9">
    <location>
        <begin position="446"/>
        <end position="465"/>
    </location>
</feature>
<keyword evidence="4" id="KW-1278">Translocase</keyword>
<evidence type="ECO:0000256" key="4">
    <source>
        <dbReference type="ARBA" id="ARBA00022967"/>
    </source>
</evidence>
<evidence type="ECO:0000256" key="8">
    <source>
        <dbReference type="RuleBase" id="RU000320"/>
    </source>
</evidence>
<accession>A0A1T5D7E2</accession>
<feature type="transmembrane region" description="Helical" evidence="9">
    <location>
        <begin position="6"/>
        <end position="22"/>
    </location>
</feature>
<keyword evidence="6" id="KW-0520">NAD</keyword>
<evidence type="ECO:0000256" key="9">
    <source>
        <dbReference type="SAM" id="Phobius"/>
    </source>
</evidence>
<protein>
    <submittedName>
        <fullName evidence="12">NADH-quinone oxidoreductase subunit M</fullName>
    </submittedName>
</protein>
<dbReference type="GO" id="GO:0042773">
    <property type="term" value="P:ATP synthesis coupled electron transport"/>
    <property type="evidence" value="ECO:0007669"/>
    <property type="project" value="InterPro"/>
</dbReference>
<dbReference type="NCBIfam" id="TIGR01972">
    <property type="entry name" value="NDH_I_M"/>
    <property type="match status" value="1"/>
</dbReference>
<dbReference type="GO" id="GO:0008137">
    <property type="term" value="F:NADH dehydrogenase (ubiquinone) activity"/>
    <property type="evidence" value="ECO:0007669"/>
    <property type="project" value="InterPro"/>
</dbReference>
<dbReference type="InterPro" id="IPR003918">
    <property type="entry name" value="NADH_UbQ_OxRdtase"/>
</dbReference>
<dbReference type="GO" id="GO:0015990">
    <property type="term" value="P:electron transport coupled proton transport"/>
    <property type="evidence" value="ECO:0007669"/>
    <property type="project" value="TreeGrafter"/>
</dbReference>
<feature type="transmembrane region" description="Helical" evidence="9">
    <location>
        <begin position="269"/>
        <end position="288"/>
    </location>
</feature>
<dbReference type="InterPro" id="IPR000260">
    <property type="entry name" value="NADH4_N"/>
</dbReference>
<evidence type="ECO:0000256" key="1">
    <source>
        <dbReference type="ARBA" id="ARBA00004127"/>
    </source>
</evidence>
<keyword evidence="13" id="KW-1185">Reference proteome</keyword>
<feature type="transmembrane region" description="Helical" evidence="9">
    <location>
        <begin position="236"/>
        <end position="257"/>
    </location>
</feature>
<feature type="transmembrane region" description="Helical" evidence="9">
    <location>
        <begin position="326"/>
        <end position="344"/>
    </location>
</feature>
<feature type="transmembrane region" description="Helical" evidence="9">
    <location>
        <begin position="130"/>
        <end position="147"/>
    </location>
</feature>
<comment type="subcellular location">
    <subcellularLocation>
        <location evidence="1">Endomembrane system</location>
        <topology evidence="1">Multi-pass membrane protein</topology>
    </subcellularLocation>
    <subcellularLocation>
        <location evidence="8">Membrane</location>
        <topology evidence="8">Multi-pass membrane protein</topology>
    </subcellularLocation>
</comment>
<dbReference type="AlphaFoldDB" id="A0A1T5D7E2"/>
<feature type="transmembrane region" description="Helical" evidence="9">
    <location>
        <begin position="295"/>
        <end position="314"/>
    </location>
</feature>
<evidence type="ECO:0000256" key="3">
    <source>
        <dbReference type="ARBA" id="ARBA00022692"/>
    </source>
</evidence>
<dbReference type="STRING" id="572036.SAMN05661099_2175"/>